<dbReference type="EMBL" id="SISG01000001">
    <property type="protein sequence ID" value="TBN57701.1"/>
    <property type="molecule type" value="Genomic_DNA"/>
</dbReference>
<comment type="caution">
    <text evidence="2">The sequence shown here is derived from an EMBL/GenBank/DDBJ whole genome shotgun (WGS) entry which is preliminary data.</text>
</comment>
<keyword evidence="3" id="KW-1185">Reference proteome</keyword>
<feature type="transmembrane region" description="Helical" evidence="1">
    <location>
        <begin position="211"/>
        <end position="235"/>
    </location>
</feature>
<dbReference type="AlphaFoldDB" id="A0A4Q9GSQ4"/>
<evidence type="ECO:0000313" key="3">
    <source>
        <dbReference type="Proteomes" id="UP000294194"/>
    </source>
</evidence>
<reference evidence="3" key="1">
    <citation type="submission" date="2019-02" db="EMBL/GenBank/DDBJ databases">
        <title>Glaciihabitans arcticus sp. nov., a psychrotolerant bacterium isolated from polar soil.</title>
        <authorList>
            <person name="Dahal R.H."/>
        </authorList>
    </citation>
    <scope>NUCLEOTIDE SEQUENCE [LARGE SCALE GENOMIC DNA]</scope>
    <source>
        <strain evidence="3">RP-3-7</strain>
    </source>
</reference>
<dbReference type="RefSeq" id="WP_130981812.1">
    <property type="nucleotide sequence ID" value="NZ_SISG01000001.1"/>
</dbReference>
<gene>
    <name evidence="2" type="ORF">EYE40_10045</name>
</gene>
<keyword evidence="1" id="KW-0472">Membrane</keyword>
<keyword evidence="1" id="KW-0812">Transmembrane</keyword>
<feature type="transmembrane region" description="Helical" evidence="1">
    <location>
        <begin position="29"/>
        <end position="51"/>
    </location>
</feature>
<evidence type="ECO:0000256" key="1">
    <source>
        <dbReference type="SAM" id="Phobius"/>
    </source>
</evidence>
<feature type="transmembrane region" description="Helical" evidence="1">
    <location>
        <begin position="241"/>
        <end position="263"/>
    </location>
</feature>
<dbReference type="Proteomes" id="UP000294194">
    <property type="component" value="Unassembled WGS sequence"/>
</dbReference>
<feature type="transmembrane region" description="Helical" evidence="1">
    <location>
        <begin position="63"/>
        <end position="87"/>
    </location>
</feature>
<name>A0A4Q9GSQ4_9MICO</name>
<evidence type="ECO:0000313" key="2">
    <source>
        <dbReference type="EMBL" id="TBN57701.1"/>
    </source>
</evidence>
<sequence length="366" mass="40193">MTSAQPPLVVHIDRAKAAKLRKRERTVRYVGGAVQILFGLLFLGVIASFVIPSIDVVNLGSIVLSFGFAVVISVALIALGIASFVYVAKKDDAYWSAENLPLTAFTVHENGLTLPDLDGGGSFEIPWEWVKGDEREVRDDPVPSGPRRTAGEVLRPVRVRTHNARPGAADDQHSDAGAQRRTGVVTEYLEVRVDKAKIARWRTSERRSKRVSAYLSIALGLLLVGSSAVFAIYFAQNAPESVQWVYVLFALEFVAGLYQFWVARREFRAIAAKAAYWDSDDLPDVAFRLDTAGIELRDPADAHPILVPWAAVRGLRANALMLTFSVERGMLPARYRNRIQFGLAVLDTPLHTIRAASRDLSGGTVG</sequence>
<keyword evidence="1" id="KW-1133">Transmembrane helix</keyword>
<proteinExistence type="predicted"/>
<protein>
    <submittedName>
        <fullName evidence="2">Uncharacterized protein</fullName>
    </submittedName>
</protein>
<organism evidence="2 3">
    <name type="scientific">Glaciihabitans arcticus</name>
    <dbReference type="NCBI Taxonomy" id="2668039"/>
    <lineage>
        <taxon>Bacteria</taxon>
        <taxon>Bacillati</taxon>
        <taxon>Actinomycetota</taxon>
        <taxon>Actinomycetes</taxon>
        <taxon>Micrococcales</taxon>
        <taxon>Microbacteriaceae</taxon>
        <taxon>Glaciihabitans</taxon>
    </lineage>
</organism>
<accession>A0A4Q9GSQ4</accession>